<evidence type="ECO:0000313" key="3">
    <source>
        <dbReference type="EMBL" id="CAF3840312.1"/>
    </source>
</evidence>
<evidence type="ECO:0000313" key="4">
    <source>
        <dbReference type="Proteomes" id="UP000663864"/>
    </source>
</evidence>
<dbReference type="EMBL" id="CAJNOT010004619">
    <property type="protein sequence ID" value="CAF1439052.1"/>
    <property type="molecule type" value="Genomic_DNA"/>
</dbReference>
<protein>
    <submittedName>
        <fullName evidence="2">Uncharacterized protein</fullName>
    </submittedName>
</protein>
<evidence type="ECO:0000256" key="1">
    <source>
        <dbReference type="SAM" id="MobiDB-lite"/>
    </source>
</evidence>
<name>A0A815NG10_9BILA</name>
<evidence type="ECO:0000313" key="2">
    <source>
        <dbReference type="EMBL" id="CAF1439052.1"/>
    </source>
</evidence>
<sequence length="279" mass="32351">MSSDLRVTVCHSITNTEPIPLCLPNIDHQIFPDIKQLKNYVVTHSESFSFIVLLIDLNDRNLDADFEELKTQHHVFAIFIRVKPNCNLRFHASHVLIIPLNTTDENLYDFQERLIISCNELCGDYEPRVCTIYDYFPSNEIINIYESPYADFILHNDNQDNYNETYTLVENQPITEHIKQILPYIFNSSLPLINRRMKRLEEIQNDINFVAALERANVILQNREMIADVELRQGITNRSESPVDISAAFRVIEQAKNGPTPHNDGNSEGDIVKKIQDDY</sequence>
<feature type="compositionally biased region" description="Basic and acidic residues" evidence="1">
    <location>
        <begin position="270"/>
        <end position="279"/>
    </location>
</feature>
<dbReference type="AlphaFoldDB" id="A0A815NG10"/>
<dbReference type="EMBL" id="CAJOBD010001908">
    <property type="protein sequence ID" value="CAF3840312.1"/>
    <property type="molecule type" value="Genomic_DNA"/>
</dbReference>
<proteinExistence type="predicted"/>
<organism evidence="2 4">
    <name type="scientific">Rotaria sordida</name>
    <dbReference type="NCBI Taxonomy" id="392033"/>
    <lineage>
        <taxon>Eukaryota</taxon>
        <taxon>Metazoa</taxon>
        <taxon>Spiralia</taxon>
        <taxon>Gnathifera</taxon>
        <taxon>Rotifera</taxon>
        <taxon>Eurotatoria</taxon>
        <taxon>Bdelloidea</taxon>
        <taxon>Philodinida</taxon>
        <taxon>Philodinidae</taxon>
        <taxon>Rotaria</taxon>
    </lineage>
</organism>
<accession>A0A815NG10</accession>
<dbReference type="Proteomes" id="UP000663836">
    <property type="component" value="Unassembled WGS sequence"/>
</dbReference>
<comment type="caution">
    <text evidence="2">The sequence shown here is derived from an EMBL/GenBank/DDBJ whole genome shotgun (WGS) entry which is preliminary data.</text>
</comment>
<reference evidence="2" key="1">
    <citation type="submission" date="2021-02" db="EMBL/GenBank/DDBJ databases">
        <authorList>
            <person name="Nowell W R."/>
        </authorList>
    </citation>
    <scope>NUCLEOTIDE SEQUENCE</scope>
</reference>
<dbReference type="Proteomes" id="UP000663864">
    <property type="component" value="Unassembled WGS sequence"/>
</dbReference>
<feature type="region of interest" description="Disordered" evidence="1">
    <location>
        <begin position="256"/>
        <end position="279"/>
    </location>
</feature>
<gene>
    <name evidence="3" type="ORF">JBS370_LOCUS17609</name>
    <name evidence="2" type="ORF">ZHD862_LOCUS34735</name>
</gene>